<proteinExistence type="predicted"/>
<accession>A0ABW4ZC90</accession>
<protein>
    <submittedName>
        <fullName evidence="2">Uncharacterized protein</fullName>
    </submittedName>
</protein>
<sequence>MQIQLYLSAEVQSHFGISPQEIKSDLQTPLHADWKALWYCEHLISTDDGLEHLYIFSNALTHYALIMVDRDRDFQSLLGSFQQHFALALHEHGQAFATQAIEAEVELLNGQAPSRRLQFQTDHAIELLLANDSDIDAAEEFLNQFENFHFPKSPSDAMRERLSPTHTQAEATILPFQHKRAK</sequence>
<dbReference type="RefSeq" id="WP_377178275.1">
    <property type="nucleotide sequence ID" value="NZ_JBHUJB010000046.1"/>
</dbReference>
<name>A0ABW4ZC90_9BACT</name>
<evidence type="ECO:0000313" key="2">
    <source>
        <dbReference type="EMBL" id="MFD2159503.1"/>
    </source>
</evidence>
<organism evidence="2 3">
    <name type="scientific">Rubritalea tangerina</name>
    <dbReference type="NCBI Taxonomy" id="430798"/>
    <lineage>
        <taxon>Bacteria</taxon>
        <taxon>Pseudomonadati</taxon>
        <taxon>Verrucomicrobiota</taxon>
        <taxon>Verrucomicrobiia</taxon>
        <taxon>Verrucomicrobiales</taxon>
        <taxon>Rubritaleaceae</taxon>
        <taxon>Rubritalea</taxon>
    </lineage>
</organism>
<keyword evidence="3" id="KW-1185">Reference proteome</keyword>
<dbReference type="Proteomes" id="UP001597389">
    <property type="component" value="Unassembled WGS sequence"/>
</dbReference>
<feature type="region of interest" description="Disordered" evidence="1">
    <location>
        <begin position="155"/>
        <end position="182"/>
    </location>
</feature>
<evidence type="ECO:0000256" key="1">
    <source>
        <dbReference type="SAM" id="MobiDB-lite"/>
    </source>
</evidence>
<reference evidence="3" key="1">
    <citation type="journal article" date="2019" name="Int. J. Syst. Evol. Microbiol.">
        <title>The Global Catalogue of Microorganisms (GCM) 10K type strain sequencing project: providing services to taxonomists for standard genome sequencing and annotation.</title>
        <authorList>
            <consortium name="The Broad Institute Genomics Platform"/>
            <consortium name="The Broad Institute Genome Sequencing Center for Infectious Disease"/>
            <person name="Wu L."/>
            <person name="Ma J."/>
        </authorList>
    </citation>
    <scope>NUCLEOTIDE SEQUENCE [LARGE SCALE GENOMIC DNA]</scope>
    <source>
        <strain evidence="3">CCUG 57942</strain>
    </source>
</reference>
<gene>
    <name evidence="2" type="ORF">ACFSW8_11380</name>
</gene>
<evidence type="ECO:0000313" key="3">
    <source>
        <dbReference type="Proteomes" id="UP001597389"/>
    </source>
</evidence>
<dbReference type="EMBL" id="JBHUJB010000046">
    <property type="protein sequence ID" value="MFD2159503.1"/>
    <property type="molecule type" value="Genomic_DNA"/>
</dbReference>
<comment type="caution">
    <text evidence="2">The sequence shown here is derived from an EMBL/GenBank/DDBJ whole genome shotgun (WGS) entry which is preliminary data.</text>
</comment>